<keyword evidence="1" id="KW-0067">ATP-binding</keyword>
<dbReference type="Proteomes" id="UP000320791">
    <property type="component" value="Unassembled WGS sequence"/>
</dbReference>
<dbReference type="GO" id="GO:0009228">
    <property type="term" value="P:thiamine biosynthetic process"/>
    <property type="evidence" value="ECO:0007669"/>
    <property type="project" value="UniProtKB-KW"/>
</dbReference>
<feature type="binding site" evidence="1">
    <location>
        <position position="55"/>
    </location>
    <ligand>
        <name>substrate</name>
    </ligand>
</feature>
<dbReference type="InterPro" id="IPR016188">
    <property type="entry name" value="PurM-like_N"/>
</dbReference>
<feature type="binding site" evidence="1">
    <location>
        <position position="77"/>
    </location>
    <ligand>
        <name>Mg(2+)</name>
        <dbReference type="ChEBI" id="CHEBI:18420"/>
        <label>2</label>
    </ligand>
</feature>
<dbReference type="SUPFAM" id="SSF55326">
    <property type="entry name" value="PurM N-terminal domain-like"/>
    <property type="match status" value="1"/>
</dbReference>
<sequence length="314" mass="32802">MSKLTLGEAGERAIIAAITAAAPSGMNGDDAAVLAPPAPNSRTVATTDVLVADRHFRLDWSTPEQVGEKAIVQNFADVEAMGARPVAALFGLAAPASLPIDVAAGIARGINRRAGRYNAELVGGDITESDCLVVSVTALGILGGSQHPLTLDRARPGQHLVASGRIGYSAAGLALLQRHGLGYPRRFEALVQAHLVPELIPGRGVVARATGATSMTDNSDGLIQDLRHLAERSGVSIDVHSKEIAPDELLVEAGKHLGVDPWEWVLSGGEDHTLLATTAKEAPSGFRTIGHVHRGRGVTVDGARPKYQSGWVSF</sequence>
<dbReference type="OrthoDB" id="9802811at2"/>
<dbReference type="PIRSF" id="PIRSF005303">
    <property type="entry name" value="Thiam_monoph_kin"/>
    <property type="match status" value="1"/>
</dbReference>
<keyword evidence="1" id="KW-0547">Nucleotide-binding</keyword>
<dbReference type="NCBIfam" id="TIGR01379">
    <property type="entry name" value="thiL"/>
    <property type="match status" value="1"/>
</dbReference>
<feature type="binding site" evidence="1">
    <location>
        <position position="125"/>
    </location>
    <ligand>
        <name>Mg(2+)</name>
        <dbReference type="ChEBI" id="CHEBI:18420"/>
        <label>1</label>
    </ligand>
</feature>
<feature type="binding site" evidence="1">
    <location>
        <position position="311"/>
    </location>
    <ligand>
        <name>substrate</name>
    </ligand>
</feature>
<feature type="domain" description="PurM-like N-terminal" evidence="2">
    <location>
        <begin position="28"/>
        <end position="141"/>
    </location>
</feature>
<dbReference type="Gene3D" id="3.30.1330.10">
    <property type="entry name" value="PurM-like, N-terminal domain"/>
    <property type="match status" value="1"/>
</dbReference>
<feature type="binding site" evidence="1">
    <location>
        <position position="30"/>
    </location>
    <ligand>
        <name>Mg(2+)</name>
        <dbReference type="ChEBI" id="CHEBI:18420"/>
        <label>3</label>
    </ligand>
</feature>
<keyword evidence="1" id="KW-0460">Magnesium</keyword>
<dbReference type="AlphaFoldDB" id="A0A5C5TWV8"/>
<dbReference type="GO" id="GO:0000287">
    <property type="term" value="F:magnesium ion binding"/>
    <property type="evidence" value="ECO:0007669"/>
    <property type="project" value="UniProtKB-UniRule"/>
</dbReference>
<dbReference type="PANTHER" id="PTHR30270:SF0">
    <property type="entry name" value="THIAMINE-MONOPHOSPHATE KINASE"/>
    <property type="match status" value="1"/>
</dbReference>
<feature type="binding site" evidence="1">
    <location>
        <position position="47"/>
    </location>
    <ligand>
        <name>Mg(2+)</name>
        <dbReference type="ChEBI" id="CHEBI:18420"/>
        <label>1</label>
    </ligand>
</feature>
<dbReference type="PANTHER" id="PTHR30270">
    <property type="entry name" value="THIAMINE-MONOPHOSPHATE KINASE"/>
    <property type="match status" value="1"/>
</dbReference>
<evidence type="ECO:0000313" key="4">
    <source>
        <dbReference type="Proteomes" id="UP000320791"/>
    </source>
</evidence>
<keyword evidence="4" id="KW-1185">Reference proteome</keyword>
<feature type="binding site" evidence="1">
    <location>
        <begin position="124"/>
        <end position="125"/>
    </location>
    <ligand>
        <name>ATP</name>
        <dbReference type="ChEBI" id="CHEBI:30616"/>
    </ligand>
</feature>
<dbReference type="CDD" id="cd02194">
    <property type="entry name" value="ThiL"/>
    <property type="match status" value="1"/>
</dbReference>
<feature type="binding site" evidence="1">
    <location>
        <position position="48"/>
    </location>
    <ligand>
        <name>Mg(2+)</name>
        <dbReference type="ChEBI" id="CHEBI:18420"/>
        <label>2</label>
    </ligand>
</feature>
<dbReference type="GO" id="GO:0009229">
    <property type="term" value="P:thiamine diphosphate biosynthetic process"/>
    <property type="evidence" value="ECO:0007669"/>
    <property type="project" value="UniProtKB-UniRule"/>
</dbReference>
<dbReference type="EMBL" id="VOHM01000036">
    <property type="protein sequence ID" value="TWT18244.1"/>
    <property type="molecule type" value="Genomic_DNA"/>
</dbReference>
<feature type="binding site" evidence="1">
    <location>
        <position position="219"/>
    </location>
    <ligand>
        <name>ATP</name>
        <dbReference type="ChEBI" id="CHEBI:30616"/>
    </ligand>
</feature>
<accession>A0A5C5TWV8</accession>
<feature type="binding site" evidence="1">
    <location>
        <position position="77"/>
    </location>
    <ligand>
        <name>Mg(2+)</name>
        <dbReference type="ChEBI" id="CHEBI:18420"/>
        <label>4</label>
    </ligand>
</feature>
<dbReference type="NCBIfam" id="NF004351">
    <property type="entry name" value="PRK05731.1-4"/>
    <property type="match status" value="1"/>
</dbReference>
<dbReference type="Pfam" id="PF00586">
    <property type="entry name" value="AIRS"/>
    <property type="match status" value="1"/>
</dbReference>
<dbReference type="HAMAP" id="MF_02128">
    <property type="entry name" value="TMP_kinase"/>
    <property type="match status" value="1"/>
</dbReference>
<feature type="binding site" evidence="1">
    <location>
        <position position="30"/>
    </location>
    <ligand>
        <name>Mg(2+)</name>
        <dbReference type="ChEBI" id="CHEBI:18420"/>
        <label>4</label>
    </ligand>
</feature>
<feature type="binding site" evidence="1">
    <location>
        <position position="77"/>
    </location>
    <ligand>
        <name>Mg(2+)</name>
        <dbReference type="ChEBI" id="CHEBI:18420"/>
        <label>3</label>
    </ligand>
</feature>
<reference evidence="3 4" key="1">
    <citation type="submission" date="2019-08" db="EMBL/GenBank/DDBJ databases">
        <authorList>
            <person name="Lei W."/>
        </authorList>
    </citation>
    <scope>NUCLEOTIDE SEQUENCE [LARGE SCALE GENOMIC DNA]</scope>
    <source>
        <strain evidence="3 4">CCUG 58627</strain>
    </source>
</reference>
<name>A0A5C5TWV8_9CORY</name>
<dbReference type="InterPro" id="IPR036676">
    <property type="entry name" value="PurM-like_C_sf"/>
</dbReference>
<keyword evidence="1 3" id="KW-0808">Transferase</keyword>
<comment type="caution">
    <text evidence="1">Lacks conserved residue(s) required for the propagation of feature annotation.</text>
</comment>
<dbReference type="SUPFAM" id="SSF56042">
    <property type="entry name" value="PurM C-terminal domain-like"/>
    <property type="match status" value="1"/>
</dbReference>
<evidence type="ECO:0000256" key="1">
    <source>
        <dbReference type="HAMAP-Rule" id="MF_02128"/>
    </source>
</evidence>
<evidence type="ECO:0000313" key="3">
    <source>
        <dbReference type="EMBL" id="TWT18244.1"/>
    </source>
</evidence>
<keyword evidence="1" id="KW-0479">Metal-binding</keyword>
<comment type="pathway">
    <text evidence="1">Cofactor biosynthesis; thiamine diphosphate biosynthesis; thiamine diphosphate from thiamine phosphate: step 1/1.</text>
</comment>
<feature type="binding site" evidence="1">
    <location>
        <position position="46"/>
    </location>
    <ligand>
        <name>Mg(2+)</name>
        <dbReference type="ChEBI" id="CHEBI:18420"/>
        <label>4</label>
    </ligand>
</feature>
<comment type="miscellaneous">
    <text evidence="1">Reaction mechanism of ThiL seems to utilize a direct, inline transfer of the gamma-phosphate of ATP to TMP rather than a phosphorylated enzyme intermediate.</text>
</comment>
<dbReference type="RefSeq" id="WP_146325569.1">
    <property type="nucleotide sequence ID" value="NZ_BAABLR010000019.1"/>
</dbReference>
<feature type="binding site" evidence="1">
    <location>
        <position position="220"/>
    </location>
    <ligand>
        <name>Mg(2+)</name>
        <dbReference type="ChEBI" id="CHEBI:18420"/>
        <label>5</label>
    </ligand>
</feature>
<dbReference type="InterPro" id="IPR006283">
    <property type="entry name" value="ThiL-like"/>
</dbReference>
<comment type="caution">
    <text evidence="3">The sequence shown here is derived from an EMBL/GenBank/DDBJ whole genome shotgun (WGS) entry which is preliminary data.</text>
</comment>
<keyword evidence="1 3" id="KW-0418">Kinase</keyword>
<evidence type="ECO:0000259" key="2">
    <source>
        <dbReference type="Pfam" id="PF00586"/>
    </source>
</evidence>
<comment type="catalytic activity">
    <reaction evidence="1">
        <text>thiamine phosphate + ATP = thiamine diphosphate + ADP</text>
        <dbReference type="Rhea" id="RHEA:15913"/>
        <dbReference type="ChEBI" id="CHEBI:30616"/>
        <dbReference type="ChEBI" id="CHEBI:37575"/>
        <dbReference type="ChEBI" id="CHEBI:58937"/>
        <dbReference type="ChEBI" id="CHEBI:456216"/>
        <dbReference type="EC" id="2.7.4.16"/>
    </reaction>
</comment>
<proteinExistence type="inferred from homology"/>
<feature type="binding site" evidence="1">
    <location>
        <position position="217"/>
    </location>
    <ligand>
        <name>Mg(2+)</name>
        <dbReference type="ChEBI" id="CHEBI:18420"/>
        <label>3</label>
    </ligand>
</feature>
<organism evidence="3 4">
    <name type="scientific">Corynebacterium canis</name>
    <dbReference type="NCBI Taxonomy" id="679663"/>
    <lineage>
        <taxon>Bacteria</taxon>
        <taxon>Bacillati</taxon>
        <taxon>Actinomycetota</taxon>
        <taxon>Actinomycetes</taxon>
        <taxon>Mycobacteriales</taxon>
        <taxon>Corynebacteriaceae</taxon>
        <taxon>Corynebacterium</taxon>
    </lineage>
</organism>
<dbReference type="GO" id="GO:0005524">
    <property type="term" value="F:ATP binding"/>
    <property type="evidence" value="ECO:0007669"/>
    <property type="project" value="UniProtKB-UniRule"/>
</dbReference>
<gene>
    <name evidence="1" type="primary">thiL</name>
    <name evidence="3" type="ORF">FRX94_11925</name>
</gene>
<comment type="function">
    <text evidence="1">Catalyzes the ATP-dependent phosphorylation of thiamine-monophosphate (TMP) to form thiamine-pyrophosphate (TPP), the active form of vitamin B1.</text>
</comment>
<dbReference type="GO" id="GO:0009030">
    <property type="term" value="F:thiamine-phosphate kinase activity"/>
    <property type="evidence" value="ECO:0007669"/>
    <property type="project" value="UniProtKB-UniRule"/>
</dbReference>
<protein>
    <recommendedName>
        <fullName evidence="1">Thiamine-monophosphate kinase</fullName>
        <shortName evidence="1">TMP kinase</shortName>
        <shortName evidence="1">Thiamine-phosphate kinase</shortName>
        <ecNumber evidence="1">2.7.4.16</ecNumber>
    </recommendedName>
</protein>
<dbReference type="UniPathway" id="UPA00060">
    <property type="reaction ID" value="UER00142"/>
</dbReference>
<feature type="binding site" evidence="1">
    <location>
        <position position="48"/>
    </location>
    <ligand>
        <name>Mg(2+)</name>
        <dbReference type="ChEBI" id="CHEBI:18420"/>
        <label>1</label>
    </ligand>
</feature>
<dbReference type="InterPro" id="IPR036921">
    <property type="entry name" value="PurM-like_N_sf"/>
</dbReference>
<feature type="binding site" evidence="1">
    <location>
        <position position="270"/>
    </location>
    <ligand>
        <name>substrate</name>
    </ligand>
</feature>
<comment type="similarity">
    <text evidence="1">Belongs to the thiamine-monophosphate kinase family.</text>
</comment>
<dbReference type="EC" id="2.7.4.16" evidence="1"/>
<keyword evidence="1" id="KW-0784">Thiamine biosynthesis</keyword>
<dbReference type="Gene3D" id="3.90.650.10">
    <property type="entry name" value="PurM-like C-terminal domain"/>
    <property type="match status" value="1"/>
</dbReference>